<dbReference type="GO" id="GO:0046872">
    <property type="term" value="F:metal ion binding"/>
    <property type="evidence" value="ECO:0007669"/>
    <property type="project" value="UniProtKB-KW"/>
</dbReference>
<dbReference type="Pfam" id="PF19864">
    <property type="entry name" value="Radical_SAM_N2"/>
    <property type="match status" value="1"/>
</dbReference>
<organism evidence="6 7">
    <name type="scientific">Methanobrevibacter oralis</name>
    <dbReference type="NCBI Taxonomy" id="66851"/>
    <lineage>
        <taxon>Archaea</taxon>
        <taxon>Methanobacteriati</taxon>
        <taxon>Methanobacteriota</taxon>
        <taxon>Methanomada group</taxon>
        <taxon>Methanobacteria</taxon>
        <taxon>Methanobacteriales</taxon>
        <taxon>Methanobacteriaceae</taxon>
        <taxon>Methanobrevibacter</taxon>
    </lineage>
</organism>
<feature type="domain" description="Radical SAM core" evidence="5">
    <location>
        <begin position="222"/>
        <end position="444"/>
    </location>
</feature>
<dbReference type="EMBL" id="LWMU01000103">
    <property type="protein sequence ID" value="KZX10840.1"/>
    <property type="molecule type" value="Genomic_DNA"/>
</dbReference>
<dbReference type="Pfam" id="PF04055">
    <property type="entry name" value="Radical_SAM"/>
    <property type="match status" value="1"/>
</dbReference>
<gene>
    <name evidence="6" type="primary">rimO</name>
    <name evidence="6" type="ORF">MBORA_16770</name>
</gene>
<dbReference type="SFLD" id="SFLDS00029">
    <property type="entry name" value="Radical_SAM"/>
    <property type="match status" value="1"/>
</dbReference>
<keyword evidence="1" id="KW-0949">S-adenosyl-L-methionine</keyword>
<evidence type="ECO:0000313" key="7">
    <source>
        <dbReference type="Proteomes" id="UP000077428"/>
    </source>
</evidence>
<dbReference type="InterPro" id="IPR013785">
    <property type="entry name" value="Aldolase_TIM"/>
</dbReference>
<dbReference type="GO" id="GO:0005840">
    <property type="term" value="C:ribosome"/>
    <property type="evidence" value="ECO:0007669"/>
    <property type="project" value="UniProtKB-KW"/>
</dbReference>
<dbReference type="InterPro" id="IPR045784">
    <property type="entry name" value="Radical_SAM_N2"/>
</dbReference>
<dbReference type="STRING" id="66851.MBORA_16770"/>
<dbReference type="InterPro" id="IPR007197">
    <property type="entry name" value="rSAM"/>
</dbReference>
<dbReference type="PATRIC" id="fig|66851.6.peg.1830"/>
<keyword evidence="6" id="KW-0689">Ribosomal protein</keyword>
<dbReference type="PANTHER" id="PTHR42731:SF5">
    <property type="entry name" value="RADICAL SAM DOMAIN PROTEIN"/>
    <property type="match status" value="1"/>
</dbReference>
<evidence type="ECO:0000259" key="5">
    <source>
        <dbReference type="PROSITE" id="PS51918"/>
    </source>
</evidence>
<dbReference type="SUPFAM" id="SSF102114">
    <property type="entry name" value="Radical SAM enzymes"/>
    <property type="match status" value="1"/>
</dbReference>
<evidence type="ECO:0000256" key="2">
    <source>
        <dbReference type="ARBA" id="ARBA00022723"/>
    </source>
</evidence>
<evidence type="ECO:0000313" key="6">
    <source>
        <dbReference type="EMBL" id="KZX10840.1"/>
    </source>
</evidence>
<reference evidence="7" key="1">
    <citation type="journal article" date="2016" name="Genome Announc.">
        <title>Draft Genome Sequences of Methanobrevibacter curvatus DSM11111, Methanobrevibacter cuticularis DSM11139, Methanobrevibacter filiformis DSM11501, and Methanobrevibacter oralis DSM7256.</title>
        <authorList>
            <person name="Poehlein A."/>
            <person name="Seedorf H."/>
        </authorList>
    </citation>
    <scope>NUCLEOTIDE SEQUENCE [LARGE SCALE GENOMIC DNA]</scope>
    <source>
        <strain evidence="7">DSM 7256 / JCM 30027 / ZR</strain>
    </source>
</reference>
<dbReference type="PANTHER" id="PTHR42731">
    <property type="entry name" value="SLL1084 PROTEIN"/>
    <property type="match status" value="1"/>
</dbReference>
<dbReference type="InterPro" id="IPR058240">
    <property type="entry name" value="rSAM_sf"/>
</dbReference>
<dbReference type="GO" id="GO:0051536">
    <property type="term" value="F:iron-sulfur cluster binding"/>
    <property type="evidence" value="ECO:0007669"/>
    <property type="project" value="UniProtKB-KW"/>
</dbReference>
<dbReference type="SFLD" id="SFLDG01082">
    <property type="entry name" value="B12-binding_domain_containing"/>
    <property type="match status" value="1"/>
</dbReference>
<keyword evidence="3" id="KW-0408">Iron</keyword>
<dbReference type="Gene3D" id="3.40.50.280">
    <property type="entry name" value="Cobalamin-binding domain"/>
    <property type="match status" value="1"/>
</dbReference>
<keyword evidence="6" id="KW-0687">Ribonucleoprotein</keyword>
<dbReference type="GO" id="GO:0016740">
    <property type="term" value="F:transferase activity"/>
    <property type="evidence" value="ECO:0007669"/>
    <property type="project" value="UniProtKB-KW"/>
</dbReference>
<dbReference type="InterPro" id="IPR006638">
    <property type="entry name" value="Elp3/MiaA/NifB-like_rSAM"/>
</dbReference>
<dbReference type="SMART" id="SM00729">
    <property type="entry name" value="Elp3"/>
    <property type="match status" value="1"/>
</dbReference>
<protein>
    <submittedName>
        <fullName evidence="6">Ribosomal protein S12 methylthiotransferase RimO</fullName>
    </submittedName>
</protein>
<sequence length="538" mass="62675">MKITNLREKEKFSNFLKKVDKMLYEKNVFLKKHEKIDVRFGLCYPNIYRTAMSSLGYNILYNLINERKDTWCERIIYPNTNSIESNTPSKYFDIISFTLQFEEDYFHLLEMLKNTGIPIKREDRSETDPLIIAGGPCATSNPMPLSDYIDIFIIGEGESNINQLINKYKENPNHDLEKFLEIPGIYIPEYNNKCNIAIVDMDEAYHITQPIMSESDEEEYQTIFNNTIMLNVSRGCTRGCRFCMSSYLYRPMRQTDCDKLIDIAIKSRENTGINKITLIGAAVSDYKDLSNLTKGLEKEGFQISTPSLRIESITKETLETLKRSGLKTITLAPESIEKLRKVINKDISDEKIFSIIKDAVELDFKIKLYFLIGIPEETKEDIKELVEYMKKIASMHKNIKNIKFSVNPIIPKPQTPLQWEGYDFKDIKQKTRYLKKELKRYNLKCESPKKGLIQYILSCGNSKVGELIEKSLTKNITLNDWKEITPNYEINDDLPWDNINVGVKKKFLEIENKRLRNLKQTPWCEKSPCYKCGSCDEK</sequence>
<dbReference type="Proteomes" id="UP000077428">
    <property type="component" value="Unassembled WGS sequence"/>
</dbReference>
<dbReference type="PROSITE" id="PS51918">
    <property type="entry name" value="RADICAL_SAM"/>
    <property type="match status" value="1"/>
</dbReference>
<name>A0A162FJC3_METOA</name>
<evidence type="ECO:0000256" key="4">
    <source>
        <dbReference type="ARBA" id="ARBA00023014"/>
    </source>
</evidence>
<dbReference type="AlphaFoldDB" id="A0A162FJC3"/>
<evidence type="ECO:0000256" key="3">
    <source>
        <dbReference type="ARBA" id="ARBA00023004"/>
    </source>
</evidence>
<keyword evidence="2" id="KW-0479">Metal-binding</keyword>
<accession>A0A162FJC3</accession>
<dbReference type="CDD" id="cd01335">
    <property type="entry name" value="Radical_SAM"/>
    <property type="match status" value="1"/>
</dbReference>
<keyword evidence="4" id="KW-0411">Iron-sulfur</keyword>
<dbReference type="Gene3D" id="3.20.20.70">
    <property type="entry name" value="Aldolase class I"/>
    <property type="match status" value="1"/>
</dbReference>
<keyword evidence="7" id="KW-1185">Reference proteome</keyword>
<comment type="caution">
    <text evidence="6">The sequence shown here is derived from an EMBL/GenBank/DDBJ whole genome shotgun (WGS) entry which is preliminary data.</text>
</comment>
<evidence type="ECO:0000256" key="1">
    <source>
        <dbReference type="ARBA" id="ARBA00022691"/>
    </source>
</evidence>
<proteinExistence type="predicted"/>